<evidence type="ECO:0000259" key="2">
    <source>
        <dbReference type="Pfam" id="PF04324"/>
    </source>
</evidence>
<dbReference type="InterPro" id="IPR036188">
    <property type="entry name" value="FAD/NAD-bd_sf"/>
</dbReference>
<feature type="domain" description="BFD-like [2Fe-2S]-binding" evidence="2">
    <location>
        <begin position="406"/>
        <end position="458"/>
    </location>
</feature>
<dbReference type="InterPro" id="IPR041854">
    <property type="entry name" value="BFD-like_2Fe2S-bd_dom_sf"/>
</dbReference>
<dbReference type="InterPro" id="IPR052745">
    <property type="entry name" value="G3P_Oxidase/Oxidoreductase"/>
</dbReference>
<name>A0A076EMS9_RHOOP</name>
<dbReference type="CDD" id="cd19946">
    <property type="entry name" value="GlpA-like_Fer2_BFD-like"/>
    <property type="match status" value="1"/>
</dbReference>
<dbReference type="Gene3D" id="3.30.9.10">
    <property type="entry name" value="D-Amino Acid Oxidase, subunit A, domain 2"/>
    <property type="match status" value="1"/>
</dbReference>
<dbReference type="RefSeq" id="WP_128640064.1">
    <property type="nucleotide sequence ID" value="NZ_CP008947.1"/>
</dbReference>
<proteinExistence type="predicted"/>
<dbReference type="SUPFAM" id="SSF51905">
    <property type="entry name" value="FAD/NAD(P)-binding domain"/>
    <property type="match status" value="1"/>
</dbReference>
<dbReference type="PANTHER" id="PTHR42720:SF1">
    <property type="entry name" value="GLYCEROL 3-PHOSPHATE OXIDASE"/>
    <property type="match status" value="1"/>
</dbReference>
<dbReference type="eggNOG" id="COG0579">
    <property type="taxonomic scope" value="Bacteria"/>
</dbReference>
<dbReference type="Pfam" id="PF01266">
    <property type="entry name" value="DAO"/>
    <property type="match status" value="1"/>
</dbReference>
<sequence>MTDTPPPPDYDFVVLGAGIVGSAIARELAGYPHTVALVEARDDVGDGTSKANTAILHTGFDAKPGTLESRMVSRGYSLLSEYAQQTGIPVERSGAILVAWNDEELAALPGLRDKAADNGYTHCDIIDADEVYRLVPALGDGALGGLTVPDESIICTWTTNLALATDAVARGVTLRTRTRAESVTVLSERTILHTSSGDISARWVINAAGLGADYVDREFGYDRFHVTPRRGELLVFDKLARPLIDKIVLPVPTSRGKGVLVSPTIYGNVMLGPTAEDLTDRSATATSEAGFEFLLGKGGTLMPRLLEEEVTATYAGLRAATDHGDYLVEVDHDQRYVLVGGIRSTGLTSGMAVAEYVGELLTKAGVLDSTRTELPPPPRMPNIGEAFTRPYQDAELIACDSEYGRVVCFCERVTAGEIRDAYQSLIPPAGLEGLRRRTRAMNGRCQGFFCGAEVGSLVDAHRCPAGSPEATETRKEAVR</sequence>
<evidence type="ECO:0000259" key="1">
    <source>
        <dbReference type="Pfam" id="PF01266"/>
    </source>
</evidence>
<evidence type="ECO:0000313" key="3">
    <source>
        <dbReference type="EMBL" id="AII06522.1"/>
    </source>
</evidence>
<dbReference type="PANTHER" id="PTHR42720">
    <property type="entry name" value="GLYCEROL-3-PHOSPHATE DEHYDROGENASE"/>
    <property type="match status" value="1"/>
</dbReference>
<dbReference type="Gene3D" id="3.50.50.60">
    <property type="entry name" value="FAD/NAD(P)-binding domain"/>
    <property type="match status" value="1"/>
</dbReference>
<accession>A0A076EMS9</accession>
<feature type="domain" description="FAD dependent oxidoreductase" evidence="1">
    <location>
        <begin position="11"/>
        <end position="360"/>
    </location>
</feature>
<dbReference type="SUPFAM" id="SSF54373">
    <property type="entry name" value="FAD-linked reductases, C-terminal domain"/>
    <property type="match status" value="1"/>
</dbReference>
<reference evidence="3 4" key="1">
    <citation type="submission" date="2014-07" db="EMBL/GenBank/DDBJ databases">
        <title>Genome Sequence of Rhodococcus opacus Strain R7, a Biodegrader of Mono- and Polycyclic Aromatic Hydrocarbons.</title>
        <authorList>
            <person name="Di Gennaro P."/>
            <person name="Zampolli J."/>
            <person name="Presti I."/>
            <person name="Cappelletti M."/>
            <person name="D'Ursi P."/>
            <person name="Orro A."/>
            <person name="Mezzelani A."/>
            <person name="Milanesi L."/>
        </authorList>
    </citation>
    <scope>NUCLEOTIDE SEQUENCE [LARGE SCALE GENOMIC DNA]</scope>
    <source>
        <strain evidence="3 4">R7</strain>
    </source>
</reference>
<dbReference type="InterPro" id="IPR007419">
    <property type="entry name" value="BFD-like_2Fe2S-bd_dom"/>
</dbReference>
<dbReference type="Pfam" id="PF04324">
    <property type="entry name" value="Fer2_BFD"/>
    <property type="match status" value="1"/>
</dbReference>
<dbReference type="Proteomes" id="UP000028488">
    <property type="component" value="Chromosome"/>
</dbReference>
<organism evidence="3 4">
    <name type="scientific">Rhodococcus opacus</name>
    <name type="common">Nocardia opaca</name>
    <dbReference type="NCBI Taxonomy" id="37919"/>
    <lineage>
        <taxon>Bacteria</taxon>
        <taxon>Bacillati</taxon>
        <taxon>Actinomycetota</taxon>
        <taxon>Actinomycetes</taxon>
        <taxon>Mycobacteriales</taxon>
        <taxon>Nocardiaceae</taxon>
        <taxon>Rhodococcus</taxon>
    </lineage>
</organism>
<dbReference type="EMBL" id="CP008947">
    <property type="protein sequence ID" value="AII06522.1"/>
    <property type="molecule type" value="Genomic_DNA"/>
</dbReference>
<dbReference type="InterPro" id="IPR006076">
    <property type="entry name" value="FAD-dep_OxRdtase"/>
</dbReference>
<dbReference type="Gene3D" id="1.10.10.1100">
    <property type="entry name" value="BFD-like [2Fe-2S]-binding domain"/>
    <property type="match status" value="1"/>
</dbReference>
<evidence type="ECO:0000313" key="4">
    <source>
        <dbReference type="Proteomes" id="UP000028488"/>
    </source>
</evidence>
<protein>
    <submittedName>
        <fullName evidence="3">Ferredoxin</fullName>
    </submittedName>
</protein>
<dbReference type="AlphaFoldDB" id="A0A076EMS9"/>
<gene>
    <name evidence="3" type="ORF">EP51_18605</name>
</gene>